<dbReference type="RefSeq" id="WP_336350217.1">
    <property type="nucleotide sequence ID" value="NZ_JAZAQL010000002.1"/>
</dbReference>
<dbReference type="SUPFAM" id="SSF46785">
    <property type="entry name" value="Winged helix' DNA-binding domain"/>
    <property type="match status" value="1"/>
</dbReference>
<feature type="domain" description="DUF7347" evidence="1">
    <location>
        <begin position="16"/>
        <end position="92"/>
    </location>
</feature>
<dbReference type="AlphaFoldDB" id="A0ABD5VGE1"/>
<sequence>MNDGSSGEFAVERRSPEETFALLGDDTRIGILRALGETPDDARSFSDLRERVGTEDSGRFNYHLRKLVGSFVRKTDDGYELTYAGRQIVGAMYAGTYTANASVDAIAVPGECPLCDGPLEAAYAEETATLSCRECEEWFNEFSFPPGSLDQFDADELPLAFDRWMSHVVDGVLDGFCHICAGRTTGLLVLDDDDRPFATYPAHVEFTCGRCGGSVRTAPVTPAFMHPGTRGFLFEHGFDVSELPSWAVWSAIDLPEVAVVSRDPPRVEVTVTAGDERLVATVDADASVSDVHRVGQ</sequence>
<dbReference type="InterPro" id="IPR055775">
    <property type="entry name" value="DUF7351"/>
</dbReference>
<name>A0ABD5VGE1_9EURY</name>
<dbReference type="EMBL" id="JBHSXN010000002">
    <property type="protein sequence ID" value="MFC6953255.1"/>
    <property type="molecule type" value="Genomic_DNA"/>
</dbReference>
<dbReference type="Pfam" id="PF24042">
    <property type="entry name" value="DUF7351"/>
    <property type="match status" value="1"/>
</dbReference>
<reference evidence="3 4" key="1">
    <citation type="journal article" date="2019" name="Int. J. Syst. Evol. Microbiol.">
        <title>The Global Catalogue of Microorganisms (GCM) 10K type strain sequencing project: providing services to taxonomists for standard genome sequencing and annotation.</title>
        <authorList>
            <consortium name="The Broad Institute Genomics Platform"/>
            <consortium name="The Broad Institute Genome Sequencing Center for Infectious Disease"/>
            <person name="Wu L."/>
            <person name="Ma J."/>
        </authorList>
    </citation>
    <scope>NUCLEOTIDE SEQUENCE [LARGE SCALE GENOMIC DNA]</scope>
    <source>
        <strain evidence="3 4">GX26</strain>
    </source>
</reference>
<dbReference type="InterPro" id="IPR011991">
    <property type="entry name" value="ArsR-like_HTH"/>
</dbReference>
<evidence type="ECO:0000313" key="3">
    <source>
        <dbReference type="EMBL" id="MFC6953255.1"/>
    </source>
</evidence>
<feature type="domain" description="DUF7351" evidence="2">
    <location>
        <begin position="110"/>
        <end position="288"/>
    </location>
</feature>
<dbReference type="CDD" id="cd00090">
    <property type="entry name" value="HTH_ARSR"/>
    <property type="match status" value="1"/>
</dbReference>
<dbReference type="Pfam" id="PF24038">
    <property type="entry name" value="DUF7347"/>
    <property type="match status" value="1"/>
</dbReference>
<dbReference type="InterPro" id="IPR055771">
    <property type="entry name" value="DUF7347"/>
</dbReference>
<evidence type="ECO:0000259" key="2">
    <source>
        <dbReference type="Pfam" id="PF24042"/>
    </source>
</evidence>
<evidence type="ECO:0000313" key="4">
    <source>
        <dbReference type="Proteomes" id="UP001596395"/>
    </source>
</evidence>
<protein>
    <submittedName>
        <fullName evidence="3">Helix-turn-helix domain-containing protein</fullName>
    </submittedName>
</protein>
<accession>A0ABD5VGE1</accession>
<organism evidence="3 4">
    <name type="scientific">Halorubellus litoreus</name>
    <dbReference type="NCBI Taxonomy" id="755308"/>
    <lineage>
        <taxon>Archaea</taxon>
        <taxon>Methanobacteriati</taxon>
        <taxon>Methanobacteriota</taxon>
        <taxon>Stenosarchaea group</taxon>
        <taxon>Halobacteria</taxon>
        <taxon>Halobacteriales</taxon>
        <taxon>Halorubellaceae</taxon>
        <taxon>Halorubellus</taxon>
    </lineage>
</organism>
<gene>
    <name evidence="3" type="ORF">ACFQGB_10305</name>
</gene>
<dbReference type="Proteomes" id="UP001596395">
    <property type="component" value="Unassembled WGS sequence"/>
</dbReference>
<keyword evidence="4" id="KW-1185">Reference proteome</keyword>
<evidence type="ECO:0000259" key="1">
    <source>
        <dbReference type="Pfam" id="PF24038"/>
    </source>
</evidence>
<dbReference type="InterPro" id="IPR036388">
    <property type="entry name" value="WH-like_DNA-bd_sf"/>
</dbReference>
<proteinExistence type="predicted"/>
<comment type="caution">
    <text evidence="3">The sequence shown here is derived from an EMBL/GenBank/DDBJ whole genome shotgun (WGS) entry which is preliminary data.</text>
</comment>
<dbReference type="Gene3D" id="1.10.10.10">
    <property type="entry name" value="Winged helix-like DNA-binding domain superfamily/Winged helix DNA-binding domain"/>
    <property type="match status" value="1"/>
</dbReference>
<dbReference type="InterPro" id="IPR036390">
    <property type="entry name" value="WH_DNA-bd_sf"/>
</dbReference>